<dbReference type="Pfam" id="PF00476">
    <property type="entry name" value="DNA_pol_A"/>
    <property type="match status" value="1"/>
</dbReference>
<keyword evidence="6" id="KW-0540">Nuclease</keyword>
<keyword evidence="6" id="KW-0269">Exonuclease</keyword>
<evidence type="ECO:0000313" key="6">
    <source>
        <dbReference type="EMBL" id="TXR52552.1"/>
    </source>
</evidence>
<evidence type="ECO:0000256" key="4">
    <source>
        <dbReference type="SAM" id="MobiDB-lite"/>
    </source>
</evidence>
<dbReference type="InterPro" id="IPR043502">
    <property type="entry name" value="DNA/RNA_pol_sf"/>
</dbReference>
<dbReference type="Proteomes" id="UP000321234">
    <property type="component" value="Unassembled WGS sequence"/>
</dbReference>
<feature type="region of interest" description="Disordered" evidence="4">
    <location>
        <begin position="432"/>
        <end position="452"/>
    </location>
</feature>
<protein>
    <recommendedName>
        <fullName evidence="1">DNA-directed DNA polymerase</fullName>
        <ecNumber evidence="1">2.7.7.7</ecNumber>
    </recommendedName>
</protein>
<dbReference type="GO" id="GO:0006302">
    <property type="term" value="P:double-strand break repair"/>
    <property type="evidence" value="ECO:0007669"/>
    <property type="project" value="TreeGrafter"/>
</dbReference>
<gene>
    <name evidence="6" type="ORF">FMM08_19090</name>
</gene>
<evidence type="ECO:0000256" key="2">
    <source>
        <dbReference type="ARBA" id="ARBA00022705"/>
    </source>
</evidence>
<accession>A0A5C8Z378</accession>
<dbReference type="CDD" id="cd06444">
    <property type="entry name" value="DNA_pol_A"/>
    <property type="match status" value="1"/>
</dbReference>
<keyword evidence="6" id="KW-0378">Hydrolase</keyword>
<dbReference type="RefSeq" id="WP_147927982.1">
    <property type="nucleotide sequence ID" value="NZ_VKAC01000013.1"/>
</dbReference>
<dbReference type="InterPro" id="IPR002298">
    <property type="entry name" value="DNA_polymerase_A"/>
</dbReference>
<dbReference type="GO" id="GO:0004527">
    <property type="term" value="F:exonuclease activity"/>
    <property type="evidence" value="ECO:0007669"/>
    <property type="project" value="UniProtKB-KW"/>
</dbReference>
<evidence type="ECO:0000313" key="7">
    <source>
        <dbReference type="Proteomes" id="UP000321234"/>
    </source>
</evidence>
<dbReference type="EMBL" id="VKAC01000013">
    <property type="protein sequence ID" value="TXR52552.1"/>
    <property type="molecule type" value="Genomic_DNA"/>
</dbReference>
<dbReference type="NCBIfam" id="NF011538">
    <property type="entry name" value="PRK14975.1-1"/>
    <property type="match status" value="1"/>
</dbReference>
<dbReference type="PANTHER" id="PTHR10133:SF27">
    <property type="entry name" value="DNA POLYMERASE NU"/>
    <property type="match status" value="1"/>
</dbReference>
<dbReference type="GO" id="GO:0006261">
    <property type="term" value="P:DNA-templated DNA replication"/>
    <property type="evidence" value="ECO:0007669"/>
    <property type="project" value="InterPro"/>
</dbReference>
<organism evidence="6 7">
    <name type="scientific">Quadrisphaera setariae</name>
    <dbReference type="NCBI Taxonomy" id="2593304"/>
    <lineage>
        <taxon>Bacteria</taxon>
        <taxon>Bacillati</taxon>
        <taxon>Actinomycetota</taxon>
        <taxon>Actinomycetes</taxon>
        <taxon>Kineosporiales</taxon>
        <taxon>Kineosporiaceae</taxon>
        <taxon>Quadrisphaera</taxon>
    </lineage>
</organism>
<evidence type="ECO:0000256" key="3">
    <source>
        <dbReference type="ARBA" id="ARBA00049244"/>
    </source>
</evidence>
<proteinExistence type="predicted"/>
<keyword evidence="7" id="KW-1185">Reference proteome</keyword>
<dbReference type="OrthoDB" id="4414061at2"/>
<dbReference type="InterPro" id="IPR001098">
    <property type="entry name" value="DNA-dir_DNA_pol_A_palm_dom"/>
</dbReference>
<dbReference type="AlphaFoldDB" id="A0A5C8Z378"/>
<dbReference type="SMART" id="SM00482">
    <property type="entry name" value="POLAc"/>
    <property type="match status" value="1"/>
</dbReference>
<keyword evidence="2" id="KW-0235">DNA replication</keyword>
<sequence>MSGPRQVLLQRLAPDVVVAQLGDDGDRGEVVRLREDELPAFVGGLEGTGAGSGPRWVWDDTTRWYPQVLAAGGRVRRCTDLRLVHRVLRRSPVVDQALLTGPDTAAWDEAQPLLLSGTALGGSAPAPEGLFELHPPAGLLDAAAELARQEAALAASPARGHLQLLAAAESAAALAAAEMTHAGLPWRADVHDRLLVTHLGPQPAAGEAPAALAAALARTRQALDAPSLNPDSPADLQRALRRAGLELPDTRSGTLSQVEHPAVAPLLEHRRLSRLHAANGWRWLREWVREGRYRPDHLPGGVVSGRWAAQGGGALSVPAVLRPAVVADDGWRLVVADVAQLEPRVLAAVSGDVDLARAAAGGDLYQGVVDSGAVATRSDAKLAVLGAMYGATAGSGGRMVEHLARRYPRAVEHLETAAAAGERGEVVRTWLGRGSPRPSGSWTQQAPDVPATDAELRERRSWGRFTRNFVVQGSAAEWASSWVALLREELWRLGGAGAGRVEQRPHLVLFLHDEVLVHTPAALADEVVGAVRTAAERAGRLLYGGFPITFPLDVHVCRSWADADDG</sequence>
<comment type="caution">
    <text evidence="6">The sequence shown here is derived from an EMBL/GenBank/DDBJ whole genome shotgun (WGS) entry which is preliminary data.</text>
</comment>
<dbReference type="EC" id="2.7.7.7" evidence="1"/>
<comment type="catalytic activity">
    <reaction evidence="3">
        <text>DNA(n) + a 2'-deoxyribonucleoside 5'-triphosphate = DNA(n+1) + diphosphate</text>
        <dbReference type="Rhea" id="RHEA:22508"/>
        <dbReference type="Rhea" id="RHEA-COMP:17339"/>
        <dbReference type="Rhea" id="RHEA-COMP:17340"/>
        <dbReference type="ChEBI" id="CHEBI:33019"/>
        <dbReference type="ChEBI" id="CHEBI:61560"/>
        <dbReference type="ChEBI" id="CHEBI:173112"/>
        <dbReference type="EC" id="2.7.7.7"/>
    </reaction>
</comment>
<reference evidence="6 7" key="1">
    <citation type="submission" date="2019-07" db="EMBL/GenBank/DDBJ databases">
        <title>Quadrisphaera sp. strain DD2A genome sequencing and assembly.</title>
        <authorList>
            <person name="Kim I."/>
        </authorList>
    </citation>
    <scope>NUCLEOTIDE SEQUENCE [LARGE SCALE GENOMIC DNA]</scope>
    <source>
        <strain evidence="6 7">DD2A</strain>
    </source>
</reference>
<evidence type="ECO:0000259" key="5">
    <source>
        <dbReference type="SMART" id="SM00482"/>
    </source>
</evidence>
<evidence type="ECO:0000256" key="1">
    <source>
        <dbReference type="ARBA" id="ARBA00012417"/>
    </source>
</evidence>
<dbReference type="GO" id="GO:0003887">
    <property type="term" value="F:DNA-directed DNA polymerase activity"/>
    <property type="evidence" value="ECO:0007669"/>
    <property type="project" value="UniProtKB-EC"/>
</dbReference>
<dbReference type="PANTHER" id="PTHR10133">
    <property type="entry name" value="DNA POLYMERASE I"/>
    <property type="match status" value="1"/>
</dbReference>
<dbReference type="Gene3D" id="3.30.70.370">
    <property type="match status" value="1"/>
</dbReference>
<feature type="domain" description="DNA-directed DNA polymerase family A palm" evidence="5">
    <location>
        <begin position="321"/>
        <end position="523"/>
    </location>
</feature>
<dbReference type="SUPFAM" id="SSF56672">
    <property type="entry name" value="DNA/RNA polymerases"/>
    <property type="match status" value="1"/>
</dbReference>
<dbReference type="GO" id="GO:0003677">
    <property type="term" value="F:DNA binding"/>
    <property type="evidence" value="ECO:0007669"/>
    <property type="project" value="InterPro"/>
</dbReference>
<dbReference type="Gene3D" id="1.10.150.20">
    <property type="entry name" value="5' to 3' exonuclease, C-terminal subdomain"/>
    <property type="match status" value="1"/>
</dbReference>
<name>A0A5C8Z378_9ACTN</name>